<dbReference type="GeneID" id="68617129"/>
<keyword evidence="3" id="KW-0786">Thiamine pyrophosphate</keyword>
<dbReference type="Gene3D" id="3.40.50.920">
    <property type="match status" value="1"/>
</dbReference>
<keyword evidence="2" id="KW-0560">Oxidoreductase</keyword>
<dbReference type="GO" id="GO:0016491">
    <property type="term" value="F:oxidoreductase activity"/>
    <property type="evidence" value="ECO:0007669"/>
    <property type="project" value="UniProtKB-KW"/>
</dbReference>
<dbReference type="SMART" id="SM00861">
    <property type="entry name" value="Transket_pyr"/>
    <property type="match status" value="1"/>
</dbReference>
<evidence type="ECO:0000313" key="5">
    <source>
        <dbReference type="EMBL" id="GAA5063070.1"/>
    </source>
</evidence>
<dbReference type="CDD" id="cd07036">
    <property type="entry name" value="TPP_PYR_E1-PDHc-beta_like"/>
    <property type="match status" value="1"/>
</dbReference>
<proteinExistence type="predicted"/>
<protein>
    <submittedName>
        <fullName evidence="5">Alpha-ketoacid dehydrogenase subunit beta</fullName>
    </submittedName>
</protein>
<dbReference type="Pfam" id="PF02779">
    <property type="entry name" value="Transket_pyr"/>
    <property type="match status" value="1"/>
</dbReference>
<dbReference type="InterPro" id="IPR009014">
    <property type="entry name" value="Transketo_C/PFOR_II"/>
</dbReference>
<dbReference type="EMBL" id="BAABKX010000024">
    <property type="protein sequence ID" value="GAA5063070.1"/>
    <property type="molecule type" value="Genomic_DNA"/>
</dbReference>
<dbReference type="InterPro" id="IPR005475">
    <property type="entry name" value="Transketolase-like_Pyr-bd"/>
</dbReference>
<dbReference type="RefSeq" id="WP_227778562.1">
    <property type="nucleotide sequence ID" value="NZ_BAABKX010000024.1"/>
</dbReference>
<reference evidence="5 6" key="1">
    <citation type="journal article" date="2019" name="Int. J. Syst. Evol. Microbiol.">
        <title>The Global Catalogue of Microorganisms (GCM) 10K type strain sequencing project: providing services to taxonomists for standard genome sequencing and annotation.</title>
        <authorList>
            <consortium name="The Broad Institute Genomics Platform"/>
            <consortium name="The Broad Institute Genome Sequencing Center for Infectious Disease"/>
            <person name="Wu L."/>
            <person name="Ma J."/>
        </authorList>
    </citation>
    <scope>NUCLEOTIDE SEQUENCE [LARGE SCALE GENOMIC DNA]</scope>
    <source>
        <strain evidence="5 6">JCM 17504</strain>
    </source>
</reference>
<gene>
    <name evidence="5" type="ORF">GCM10025751_51140</name>
</gene>
<dbReference type="InterPro" id="IPR033248">
    <property type="entry name" value="Transketolase_C"/>
</dbReference>
<dbReference type="InterPro" id="IPR029061">
    <property type="entry name" value="THDP-binding"/>
</dbReference>
<organism evidence="5 6">
    <name type="scientific">Haladaptatus pallidirubidus</name>
    <dbReference type="NCBI Taxonomy" id="1008152"/>
    <lineage>
        <taxon>Archaea</taxon>
        <taxon>Methanobacteriati</taxon>
        <taxon>Methanobacteriota</taxon>
        <taxon>Stenosarchaea group</taxon>
        <taxon>Halobacteria</taxon>
        <taxon>Halobacteriales</taxon>
        <taxon>Haladaptataceae</taxon>
        <taxon>Haladaptatus</taxon>
    </lineage>
</organism>
<comment type="caution">
    <text evidence="5">The sequence shown here is derived from an EMBL/GenBank/DDBJ whole genome shotgun (WGS) entry which is preliminary data.</text>
</comment>
<dbReference type="Gene3D" id="3.40.50.970">
    <property type="match status" value="1"/>
</dbReference>
<dbReference type="GO" id="GO:0044272">
    <property type="term" value="P:sulfur compound biosynthetic process"/>
    <property type="evidence" value="ECO:0007669"/>
    <property type="project" value="UniProtKB-ARBA"/>
</dbReference>
<evidence type="ECO:0000256" key="3">
    <source>
        <dbReference type="ARBA" id="ARBA00023052"/>
    </source>
</evidence>
<name>A0AAV3UQ76_9EURY</name>
<evidence type="ECO:0000256" key="2">
    <source>
        <dbReference type="ARBA" id="ARBA00023002"/>
    </source>
</evidence>
<evidence type="ECO:0000313" key="6">
    <source>
        <dbReference type="Proteomes" id="UP001501729"/>
    </source>
</evidence>
<dbReference type="Pfam" id="PF02780">
    <property type="entry name" value="Transketolase_C"/>
    <property type="match status" value="1"/>
</dbReference>
<keyword evidence="6" id="KW-1185">Reference proteome</keyword>
<dbReference type="GO" id="GO:0006082">
    <property type="term" value="P:organic acid metabolic process"/>
    <property type="evidence" value="ECO:0007669"/>
    <property type="project" value="UniProtKB-ARBA"/>
</dbReference>
<dbReference type="PANTHER" id="PTHR43257">
    <property type="entry name" value="PYRUVATE DEHYDROGENASE E1 COMPONENT BETA SUBUNIT"/>
    <property type="match status" value="1"/>
</dbReference>
<dbReference type="SUPFAM" id="SSF52518">
    <property type="entry name" value="Thiamin diphosphate-binding fold (THDP-binding)"/>
    <property type="match status" value="1"/>
</dbReference>
<dbReference type="Proteomes" id="UP001501729">
    <property type="component" value="Unassembled WGS sequence"/>
</dbReference>
<sequence>MNLTLVEAINDSLHTAMANDDRVIVYGEDVAESGGVFRSTQGLKEEFGNERVLDTPITEIAIAGTAVGLAMQGYRPVVEIQFSGFIPPTFNQLVSNASRIRWRTRGQHSAPMVIRTPYGGGVRALEHHSESLEAAYSHVPGLQVVIPSTPYDTKGLLQSAIENPDPVLFLEPKRLYRTFREQVPEEKYTVPLGKAKVRKEGEDISVISWGSTMNDTIEAAMNVEEERNVSIEVIDIRTLSPLDRDTIIDSIKKTGKATVVHEGPKSGGFAGELIASINEDALMHLESPIQRITGFDTPIPMLAMEDYYLPNPPRIEEGIKRALDVKGGV</sequence>
<accession>A0AAV3UQ76</accession>
<feature type="domain" description="Transketolase-like pyrimidine-binding" evidence="4">
    <location>
        <begin position="3"/>
        <end position="178"/>
    </location>
</feature>
<evidence type="ECO:0000259" key="4">
    <source>
        <dbReference type="SMART" id="SM00861"/>
    </source>
</evidence>
<dbReference type="FunFam" id="3.40.50.970:FF:000001">
    <property type="entry name" value="Pyruvate dehydrogenase E1 beta subunit"/>
    <property type="match status" value="1"/>
</dbReference>
<dbReference type="AlphaFoldDB" id="A0AAV3UQ76"/>
<comment type="cofactor">
    <cofactor evidence="1">
        <name>thiamine diphosphate</name>
        <dbReference type="ChEBI" id="CHEBI:58937"/>
    </cofactor>
</comment>
<evidence type="ECO:0000256" key="1">
    <source>
        <dbReference type="ARBA" id="ARBA00001964"/>
    </source>
</evidence>
<dbReference type="FunFam" id="3.40.50.920:FF:000001">
    <property type="entry name" value="Pyruvate dehydrogenase E1 beta subunit"/>
    <property type="match status" value="1"/>
</dbReference>
<dbReference type="SUPFAM" id="SSF52922">
    <property type="entry name" value="TK C-terminal domain-like"/>
    <property type="match status" value="1"/>
</dbReference>
<dbReference type="PANTHER" id="PTHR43257:SF2">
    <property type="entry name" value="PYRUVATE DEHYDROGENASE E1 COMPONENT SUBUNIT BETA"/>
    <property type="match status" value="1"/>
</dbReference>